<dbReference type="PANTHER" id="PTHR11472">
    <property type="entry name" value="DNA REPAIR DEAD HELICASE RAD3/XP-D SUBFAMILY MEMBER"/>
    <property type="match status" value="1"/>
</dbReference>
<dbReference type="InterPro" id="IPR027417">
    <property type="entry name" value="P-loop_NTPase"/>
</dbReference>
<dbReference type="GO" id="GO:0003678">
    <property type="term" value="F:DNA helicase activity"/>
    <property type="evidence" value="ECO:0007669"/>
    <property type="project" value="TreeGrafter"/>
</dbReference>
<dbReference type="SUPFAM" id="SSF52540">
    <property type="entry name" value="P-loop containing nucleoside triphosphate hydrolases"/>
    <property type="match status" value="2"/>
</dbReference>
<evidence type="ECO:0000256" key="2">
    <source>
        <dbReference type="ARBA" id="ARBA00022801"/>
    </source>
</evidence>
<dbReference type="AlphaFoldDB" id="A0A8J6NDR1"/>
<evidence type="ECO:0000259" key="5">
    <source>
        <dbReference type="PROSITE" id="PS51193"/>
    </source>
</evidence>
<keyword evidence="2" id="KW-0378">Hydrolase</keyword>
<keyword evidence="3" id="KW-0067">ATP-binding</keyword>
<dbReference type="GO" id="GO:0005524">
    <property type="term" value="F:ATP binding"/>
    <property type="evidence" value="ECO:0007669"/>
    <property type="project" value="UniProtKB-KW"/>
</dbReference>
<proteinExistence type="inferred from homology"/>
<protein>
    <submittedName>
        <fullName evidence="7">ATP-dependent DNA helicase</fullName>
    </submittedName>
</protein>
<gene>
    <name evidence="7" type="ORF">H8E41_12145</name>
</gene>
<dbReference type="Pfam" id="PF13307">
    <property type="entry name" value="Helicase_C_2"/>
    <property type="match status" value="1"/>
</dbReference>
<evidence type="ECO:0000256" key="1">
    <source>
        <dbReference type="ARBA" id="ARBA00022741"/>
    </source>
</evidence>
<dbReference type="PANTHER" id="PTHR11472:SF34">
    <property type="entry name" value="REGULATOR OF TELOMERE ELONGATION HELICASE 1"/>
    <property type="match status" value="1"/>
</dbReference>
<dbReference type="GO" id="GO:0003676">
    <property type="term" value="F:nucleic acid binding"/>
    <property type="evidence" value="ECO:0007669"/>
    <property type="project" value="InterPro"/>
</dbReference>
<dbReference type="InterPro" id="IPR014013">
    <property type="entry name" value="Helic_SF1/SF2_ATP-bd_DinG/Rad3"/>
</dbReference>
<feature type="domain" description="Helicase C-terminal" evidence="6">
    <location>
        <begin position="477"/>
        <end position="649"/>
    </location>
</feature>
<dbReference type="InterPro" id="IPR006555">
    <property type="entry name" value="ATP-dep_Helicase_C"/>
</dbReference>
<evidence type="ECO:0000313" key="7">
    <source>
        <dbReference type="EMBL" id="MBC8318646.1"/>
    </source>
</evidence>
<name>A0A8J6NDR1_9BACT</name>
<evidence type="ECO:0000256" key="3">
    <source>
        <dbReference type="ARBA" id="ARBA00022840"/>
    </source>
</evidence>
<dbReference type="PROSITE" id="PS51193">
    <property type="entry name" value="HELICASE_ATP_BIND_2"/>
    <property type="match status" value="1"/>
</dbReference>
<dbReference type="EMBL" id="JACNJZ010000172">
    <property type="protein sequence ID" value="MBC8318646.1"/>
    <property type="molecule type" value="Genomic_DNA"/>
</dbReference>
<comment type="caution">
    <text evidence="7">The sequence shown here is derived from an EMBL/GenBank/DDBJ whole genome shotgun (WGS) entry which is preliminary data.</text>
</comment>
<dbReference type="Gene3D" id="3.40.50.300">
    <property type="entry name" value="P-loop containing nucleotide triphosphate hydrolases"/>
    <property type="match status" value="2"/>
</dbReference>
<dbReference type="SMART" id="SM00491">
    <property type="entry name" value="HELICc2"/>
    <property type="match status" value="1"/>
</dbReference>
<dbReference type="Proteomes" id="UP000614424">
    <property type="component" value="Unassembled WGS sequence"/>
</dbReference>
<sequence length="655" mass="74807">MTLYFDIVTETQKIFSTDGILARKLPKYEARPGQQEMAMAVAQALSLENGYDHKPAGMKLAVEAETGIGKTLAYLVPAALSGQKIVISTGTLNLQDQILNKEIPFIRKHIAPGLSAVCMKGRQNYLCLYRWHQFISTSRPTLFQDIPLDKISSWLEKTATGDRAELDWLPDNTALWHEISATTSQCLGMNCPDNSQCYLNRLRKQAARVQLLIVNHHLFFSDLSLRRFGYAEVLPRYESVIFDEAHHVENIATRYFGVSFSHYQLIDLIKDTLTLIDETPGDKNLDKIRKAASQINRQEEPFLNLFPKEKGRFPLQKIMEHKDWEKELTSLQDSLNLFAERLAPLSKKNDAWSSLLRRTDELISNLFLIANERQDTYVHWYERREKTVSLSASPIEIATELQKALYGEVKAAIFTSATLTTGDTFKYFFEQLGLPGDTETMRLISPFDYKNRSRLFIPDNSFPEPAHPDFMPRLEKEVENILLASRGRALVLCTSLKAMRALHEFLEDRLPHPLYMQGNAPRHVLLERFRKDTHSVLLAVASFWEGINVPGETLSCVIIDKLPFEVPSDPVIMARIDKIKNDGGNPFIDFQVPRAILSLRQGLGRLMRSASDKGLLAIMDVRLFKKHYGKIFRKSLPASPVIRTIEEVKTFFDHH</sequence>
<keyword evidence="7" id="KW-0347">Helicase</keyword>
<accession>A0A8J6NDR1</accession>
<dbReference type="InterPro" id="IPR045028">
    <property type="entry name" value="DinG/Rad3-like"/>
</dbReference>
<evidence type="ECO:0000259" key="6">
    <source>
        <dbReference type="PROSITE" id="PS51194"/>
    </source>
</evidence>
<dbReference type="GO" id="GO:0006139">
    <property type="term" value="P:nucleobase-containing compound metabolic process"/>
    <property type="evidence" value="ECO:0007669"/>
    <property type="project" value="InterPro"/>
</dbReference>
<keyword evidence="1" id="KW-0547">Nucleotide-binding</keyword>
<dbReference type="GO" id="GO:0016818">
    <property type="term" value="F:hydrolase activity, acting on acid anhydrides, in phosphorus-containing anhydrides"/>
    <property type="evidence" value="ECO:0007669"/>
    <property type="project" value="InterPro"/>
</dbReference>
<feature type="domain" description="Helicase ATP-binding" evidence="5">
    <location>
        <begin position="20"/>
        <end position="292"/>
    </location>
</feature>
<reference evidence="7 8" key="1">
    <citation type="submission" date="2020-08" db="EMBL/GenBank/DDBJ databases">
        <title>Bridging the membrane lipid divide: bacteria of the FCB group superphylum have the potential to synthesize archaeal ether lipids.</title>
        <authorList>
            <person name="Villanueva L."/>
            <person name="Von Meijenfeldt F.A.B."/>
            <person name="Westbye A.B."/>
            <person name="Yadav S."/>
            <person name="Hopmans E.C."/>
            <person name="Dutilh B.E."/>
            <person name="Sinninghe Damste J.S."/>
        </authorList>
    </citation>
    <scope>NUCLEOTIDE SEQUENCE [LARGE SCALE GENOMIC DNA]</scope>
    <source>
        <strain evidence="7">NIOZ-UU47</strain>
    </source>
</reference>
<dbReference type="InterPro" id="IPR001650">
    <property type="entry name" value="Helicase_C-like"/>
</dbReference>
<evidence type="ECO:0000256" key="4">
    <source>
        <dbReference type="ARBA" id="ARBA00038058"/>
    </source>
</evidence>
<comment type="similarity">
    <text evidence="4">Belongs to the helicase family. DinG subfamily.</text>
</comment>
<organism evidence="7 8">
    <name type="scientific">Candidatus Desulfobia pelagia</name>
    <dbReference type="NCBI Taxonomy" id="2841692"/>
    <lineage>
        <taxon>Bacteria</taxon>
        <taxon>Pseudomonadati</taxon>
        <taxon>Thermodesulfobacteriota</taxon>
        <taxon>Desulfobulbia</taxon>
        <taxon>Desulfobulbales</taxon>
        <taxon>Desulfobulbaceae</taxon>
        <taxon>Candidatus Desulfobia</taxon>
    </lineage>
</organism>
<evidence type="ECO:0000313" key="8">
    <source>
        <dbReference type="Proteomes" id="UP000614424"/>
    </source>
</evidence>
<dbReference type="PROSITE" id="PS51194">
    <property type="entry name" value="HELICASE_CTER"/>
    <property type="match status" value="1"/>
</dbReference>